<dbReference type="HOGENOM" id="CLU_2834574_0_0_1"/>
<dbReference type="AlphaFoldDB" id="W1PUJ4"/>
<accession>W1PUJ4</accession>
<protein>
    <submittedName>
        <fullName evidence="1">Uncharacterized protein</fullName>
    </submittedName>
</protein>
<proteinExistence type="predicted"/>
<dbReference type="EMBL" id="KI392724">
    <property type="protein sequence ID" value="ERN10980.1"/>
    <property type="molecule type" value="Genomic_DNA"/>
</dbReference>
<evidence type="ECO:0000313" key="1">
    <source>
        <dbReference type="EMBL" id="ERN10980.1"/>
    </source>
</evidence>
<evidence type="ECO:0000313" key="2">
    <source>
        <dbReference type="Proteomes" id="UP000017836"/>
    </source>
</evidence>
<gene>
    <name evidence="1" type="ORF">AMTR_s00160p00059350</name>
</gene>
<sequence length="66" mass="7504">MLTEEPQFVPRGNAYESELTAAQVKPVENMQICQLLNSMPSSWLKLHFRPYGKGEHAEVGQDHHPT</sequence>
<organism evidence="1 2">
    <name type="scientific">Amborella trichopoda</name>
    <dbReference type="NCBI Taxonomy" id="13333"/>
    <lineage>
        <taxon>Eukaryota</taxon>
        <taxon>Viridiplantae</taxon>
        <taxon>Streptophyta</taxon>
        <taxon>Embryophyta</taxon>
        <taxon>Tracheophyta</taxon>
        <taxon>Spermatophyta</taxon>
        <taxon>Magnoliopsida</taxon>
        <taxon>Amborellales</taxon>
        <taxon>Amborellaceae</taxon>
        <taxon>Amborella</taxon>
    </lineage>
</organism>
<dbReference type="Proteomes" id="UP000017836">
    <property type="component" value="Unassembled WGS sequence"/>
</dbReference>
<name>W1PUJ4_AMBTC</name>
<reference evidence="2" key="1">
    <citation type="journal article" date="2013" name="Science">
        <title>The Amborella genome and the evolution of flowering plants.</title>
        <authorList>
            <consortium name="Amborella Genome Project"/>
        </authorList>
    </citation>
    <scope>NUCLEOTIDE SEQUENCE [LARGE SCALE GENOMIC DNA]</scope>
</reference>
<keyword evidence="2" id="KW-1185">Reference proteome</keyword>
<dbReference type="Gramene" id="ERN10980">
    <property type="protein sequence ID" value="ERN10980"/>
    <property type="gene ID" value="AMTR_s00160p00059350"/>
</dbReference>